<sequence length="257" mass="27048">MFTFGGPDARARHLRELRKARNRARAWGVWAATVGGSTLVAVPYAGLGLPDILWAGAAGGAAAMAVLRRRDHRELAAAPVPEPEVRRDLTIGQRIAPLLGPRLGALIDHPHRVVLPAGSPGADAAQRLNNAARVLPEMLDRLGPYRGQLPAEAESAHAALRDLGKRLGLVERTLASAAPEARPPLLAARDELVVRFVEGVDAYEALTMAAAECVAAVARGGENSVSLRLTEAADRLAGVAFGLNTVHDIARPAEGRA</sequence>
<evidence type="ECO:0000256" key="1">
    <source>
        <dbReference type="SAM" id="Phobius"/>
    </source>
</evidence>
<evidence type="ECO:0000313" key="3">
    <source>
        <dbReference type="Proteomes" id="UP001501676"/>
    </source>
</evidence>
<name>A0ABP6SSZ6_9ACTN</name>
<accession>A0ABP6SSZ6</accession>
<dbReference type="Proteomes" id="UP001501676">
    <property type="component" value="Unassembled WGS sequence"/>
</dbReference>
<dbReference type="NCBIfam" id="NF047839">
    <property type="entry name" value="PspM_Rv2743c"/>
    <property type="match status" value="1"/>
</dbReference>
<dbReference type="Pfam" id="PF25587">
    <property type="entry name" value="Rv2743c"/>
    <property type="match status" value="1"/>
</dbReference>
<reference evidence="3" key="1">
    <citation type="journal article" date="2019" name="Int. J. Syst. Evol. Microbiol.">
        <title>The Global Catalogue of Microorganisms (GCM) 10K type strain sequencing project: providing services to taxonomists for standard genome sequencing and annotation.</title>
        <authorList>
            <consortium name="The Broad Institute Genomics Platform"/>
            <consortium name="The Broad Institute Genome Sequencing Center for Infectious Disease"/>
            <person name="Wu L."/>
            <person name="Ma J."/>
        </authorList>
    </citation>
    <scope>NUCLEOTIDE SEQUENCE [LARGE SCALE GENOMIC DNA]</scope>
    <source>
        <strain evidence="3">JCM 9458</strain>
    </source>
</reference>
<keyword evidence="3" id="KW-1185">Reference proteome</keyword>
<keyword evidence="1" id="KW-0812">Transmembrane</keyword>
<keyword evidence="1" id="KW-1133">Transmembrane helix</keyword>
<comment type="caution">
    <text evidence="2">The sequence shown here is derived from an EMBL/GenBank/DDBJ whole genome shotgun (WGS) entry which is preliminary data.</text>
</comment>
<keyword evidence="1" id="KW-0472">Membrane</keyword>
<evidence type="ECO:0000313" key="2">
    <source>
        <dbReference type="EMBL" id="GAA3384417.1"/>
    </source>
</evidence>
<protein>
    <submittedName>
        <fullName evidence="2">Uncharacterized protein</fullName>
    </submittedName>
</protein>
<gene>
    <name evidence="2" type="ORF">GCM10020369_14070</name>
</gene>
<feature type="transmembrane region" description="Helical" evidence="1">
    <location>
        <begin position="27"/>
        <end position="46"/>
    </location>
</feature>
<dbReference type="EMBL" id="BAAAYN010000007">
    <property type="protein sequence ID" value="GAA3384417.1"/>
    <property type="molecule type" value="Genomic_DNA"/>
</dbReference>
<dbReference type="RefSeq" id="WP_345727154.1">
    <property type="nucleotide sequence ID" value="NZ_BAAAYN010000007.1"/>
</dbReference>
<dbReference type="InterPro" id="IPR057952">
    <property type="entry name" value="Rv2743c-like"/>
</dbReference>
<organism evidence="2 3">
    <name type="scientific">Cryptosporangium minutisporangium</name>
    <dbReference type="NCBI Taxonomy" id="113569"/>
    <lineage>
        <taxon>Bacteria</taxon>
        <taxon>Bacillati</taxon>
        <taxon>Actinomycetota</taxon>
        <taxon>Actinomycetes</taxon>
        <taxon>Cryptosporangiales</taxon>
        <taxon>Cryptosporangiaceae</taxon>
        <taxon>Cryptosporangium</taxon>
    </lineage>
</organism>
<proteinExistence type="predicted"/>